<proteinExistence type="predicted"/>
<name>A0A7M2T8F6_STRCW</name>
<accession>A0A7M2T8F6</accession>
<gene>
    <name evidence="2" type="ORF">IPT68_03175</name>
</gene>
<protein>
    <submittedName>
        <fullName evidence="2">Uncharacterized protein</fullName>
    </submittedName>
</protein>
<reference evidence="2 3" key="1">
    <citation type="submission" date="2020-10" db="EMBL/GenBank/DDBJ databases">
        <title>Streptomyces chromofuscus complate genome analysis.</title>
        <authorList>
            <person name="Anwar N."/>
        </authorList>
    </citation>
    <scope>NUCLEOTIDE SEQUENCE [LARGE SCALE GENOMIC DNA]</scope>
    <source>
        <strain evidence="2 3">DSM 40273</strain>
    </source>
</reference>
<dbReference type="AlphaFoldDB" id="A0A7M2T8F6"/>
<sequence>MLGTLASTTAADDVTLLLARARGDAGEAQYETGDSGRSASRAGTVTDAEGPMADEGWRP</sequence>
<dbReference type="EMBL" id="CP063374">
    <property type="protein sequence ID" value="QOV45016.1"/>
    <property type="molecule type" value="Genomic_DNA"/>
</dbReference>
<feature type="region of interest" description="Disordered" evidence="1">
    <location>
        <begin position="24"/>
        <end position="59"/>
    </location>
</feature>
<dbReference type="RefSeq" id="WP_189700688.1">
    <property type="nucleotide sequence ID" value="NZ_BMTA01000020.1"/>
</dbReference>
<dbReference type="KEGG" id="schf:IPT68_03175"/>
<dbReference type="Proteomes" id="UP000594008">
    <property type="component" value="Chromosome"/>
</dbReference>
<organism evidence="2 3">
    <name type="scientific">Streptomyces chromofuscus</name>
    <dbReference type="NCBI Taxonomy" id="42881"/>
    <lineage>
        <taxon>Bacteria</taxon>
        <taxon>Bacillati</taxon>
        <taxon>Actinomycetota</taxon>
        <taxon>Actinomycetes</taxon>
        <taxon>Kitasatosporales</taxon>
        <taxon>Streptomycetaceae</taxon>
        <taxon>Streptomyces</taxon>
    </lineage>
</organism>
<keyword evidence="3" id="KW-1185">Reference proteome</keyword>
<evidence type="ECO:0000256" key="1">
    <source>
        <dbReference type="SAM" id="MobiDB-lite"/>
    </source>
</evidence>
<evidence type="ECO:0000313" key="3">
    <source>
        <dbReference type="Proteomes" id="UP000594008"/>
    </source>
</evidence>
<evidence type="ECO:0000313" key="2">
    <source>
        <dbReference type="EMBL" id="QOV45016.1"/>
    </source>
</evidence>